<name>A0A9P3FJ08_9PEZI</name>
<comment type="caution">
    <text evidence="1">The sequence shown here is derived from an EMBL/GenBank/DDBJ whole genome shotgun (WGS) entry which is preliminary data.</text>
</comment>
<dbReference type="Proteomes" id="UP000825890">
    <property type="component" value="Unassembled WGS sequence"/>
</dbReference>
<protein>
    <submittedName>
        <fullName evidence="1">Uncharacterized protein</fullName>
    </submittedName>
</protein>
<sequence length="222" mass="24626">MTALDIGRTHLENIIVGLDWQATRQQEELQDSSLPRTPLATSITSFIGTQAAGHPKPMWHKSPNSTAETQWIQFLERAHAEGQEVTVVVRGICGYSVWPDSFGSILGRFGGGSNPLVVRLGFALRRNFVAYANCCLPPGDHPFLLPKNVTVNARGFHHTALVNIRALHDEYNARIVDPLAHRLNRWFWEEAAARNGHGGMGAEVALRVKNIRSHDRNRIVAG</sequence>
<proteinExistence type="predicted"/>
<keyword evidence="2" id="KW-1185">Reference proteome</keyword>
<dbReference type="GeneID" id="68292854"/>
<accession>A0A9P3FJ08</accession>
<dbReference type="RefSeq" id="XP_044658557.1">
    <property type="nucleotide sequence ID" value="XM_044802622.1"/>
</dbReference>
<dbReference type="EMBL" id="BOLY01000004">
    <property type="protein sequence ID" value="GIZ44070.1"/>
    <property type="molecule type" value="Genomic_DNA"/>
</dbReference>
<gene>
    <name evidence="1" type="ORF">CKM354_000727900</name>
</gene>
<evidence type="ECO:0000313" key="2">
    <source>
        <dbReference type="Proteomes" id="UP000825890"/>
    </source>
</evidence>
<dbReference type="AlphaFoldDB" id="A0A9P3FJ08"/>
<reference evidence="1 2" key="1">
    <citation type="submission" date="2021-01" db="EMBL/GenBank/DDBJ databases">
        <title>Cercospora kikuchii MAFF 305040 whole genome shotgun sequence.</title>
        <authorList>
            <person name="Kashiwa T."/>
            <person name="Suzuki T."/>
        </authorList>
    </citation>
    <scope>NUCLEOTIDE SEQUENCE [LARGE SCALE GENOMIC DNA]</scope>
    <source>
        <strain evidence="1 2">MAFF 305040</strain>
    </source>
</reference>
<evidence type="ECO:0000313" key="1">
    <source>
        <dbReference type="EMBL" id="GIZ44070.1"/>
    </source>
</evidence>
<organism evidence="1 2">
    <name type="scientific">Cercospora kikuchii</name>
    <dbReference type="NCBI Taxonomy" id="84275"/>
    <lineage>
        <taxon>Eukaryota</taxon>
        <taxon>Fungi</taxon>
        <taxon>Dikarya</taxon>
        <taxon>Ascomycota</taxon>
        <taxon>Pezizomycotina</taxon>
        <taxon>Dothideomycetes</taxon>
        <taxon>Dothideomycetidae</taxon>
        <taxon>Mycosphaerellales</taxon>
        <taxon>Mycosphaerellaceae</taxon>
        <taxon>Cercospora</taxon>
    </lineage>
</organism>